<sequence>MSAQLAINGFGRIGRSVLRAIVERDLWHHLAVVSINELAPIETICHLLKYDSTHGRFPGSVVIEDNCLVVNGHVINITHEADFTALQIDVDVLIECSGSVSAEEARRQVGGSLKHVLISNPSQPDVDRTLIYGFNQDQVTRQDGVISCGSCTSNALIPMVAVLDEQFGVVAGSSLTLHSAMNDQPVIDAYHDVDLRLTRSAMQSMIPVETALDRGVYRLLPHLEGRLHSSSIRVPTSNVSAIELTVQTDRAITRGAFTACLQQLADSNQYISISTEPLASCDFIHDHHSAVIDVPQSAVVNHHLVKVLIWFDNEWGYANRLVDSALHVQQMISLGELT</sequence>
<feature type="domain" description="Glyceraldehyde 3-phosphate dehydrogenase NAD(P) binding" evidence="7">
    <location>
        <begin position="3"/>
        <end position="151"/>
    </location>
</feature>
<dbReference type="Gene3D" id="3.30.360.10">
    <property type="entry name" value="Dihydrodipicolinate Reductase, domain 2"/>
    <property type="match status" value="1"/>
</dbReference>
<dbReference type="AlphaFoldDB" id="A0A3M0AEX4"/>
<evidence type="ECO:0000313" key="8">
    <source>
        <dbReference type="EMBL" id="RMA82239.1"/>
    </source>
</evidence>
<dbReference type="PRINTS" id="PR00078">
    <property type="entry name" value="G3PDHDRGNASE"/>
</dbReference>
<feature type="active site" description="Nucleophile" evidence="3">
    <location>
        <position position="151"/>
    </location>
</feature>
<evidence type="ECO:0000259" key="7">
    <source>
        <dbReference type="SMART" id="SM00846"/>
    </source>
</evidence>
<evidence type="ECO:0000256" key="4">
    <source>
        <dbReference type="PIRSR" id="PIRSR000149-3"/>
    </source>
</evidence>
<dbReference type="SMART" id="SM00846">
    <property type="entry name" value="Gp_dh_N"/>
    <property type="match status" value="1"/>
</dbReference>
<reference evidence="8 9" key="1">
    <citation type="submission" date="2018-10" db="EMBL/GenBank/DDBJ databases">
        <title>Genomic Encyclopedia of Type Strains, Phase IV (KMG-IV): sequencing the most valuable type-strain genomes for metagenomic binning, comparative biology and taxonomic classification.</title>
        <authorList>
            <person name="Goeker M."/>
        </authorList>
    </citation>
    <scope>NUCLEOTIDE SEQUENCE [LARGE SCALE GENOMIC DNA]</scope>
    <source>
        <strain evidence="8 9">DSM 25080</strain>
    </source>
</reference>
<dbReference type="GO" id="GO:0016620">
    <property type="term" value="F:oxidoreductase activity, acting on the aldehyde or oxo group of donors, NAD or NADP as acceptor"/>
    <property type="evidence" value="ECO:0007669"/>
    <property type="project" value="InterPro"/>
</dbReference>
<dbReference type="GO" id="GO:0051287">
    <property type="term" value="F:NAD binding"/>
    <property type="evidence" value="ECO:0007669"/>
    <property type="project" value="InterPro"/>
</dbReference>
<gene>
    <name evidence="8" type="ORF">DFR27_0187</name>
</gene>
<keyword evidence="4" id="KW-0520">NAD</keyword>
<keyword evidence="2" id="KW-0560">Oxidoreductase</keyword>
<dbReference type="Pfam" id="PF02800">
    <property type="entry name" value="Gp_dh_C"/>
    <property type="match status" value="1"/>
</dbReference>
<accession>A0A3M0AEX4</accession>
<feature type="site" description="Activates thiol group during catalysis" evidence="5">
    <location>
        <position position="178"/>
    </location>
</feature>
<dbReference type="InterPro" id="IPR020829">
    <property type="entry name" value="GlycerAld_3-P_DH_cat"/>
</dbReference>
<evidence type="ECO:0000313" key="9">
    <source>
        <dbReference type="Proteomes" id="UP000267187"/>
    </source>
</evidence>
<proteinExistence type="inferred from homology"/>
<dbReference type="InterPro" id="IPR036291">
    <property type="entry name" value="NAD(P)-bd_dom_sf"/>
</dbReference>
<dbReference type="InterPro" id="IPR020828">
    <property type="entry name" value="GlycerAld_3-P_DH_NAD(P)-bd"/>
</dbReference>
<dbReference type="Pfam" id="PF00044">
    <property type="entry name" value="Gp_dh_N"/>
    <property type="match status" value="1"/>
</dbReference>
<feature type="binding site" evidence="4">
    <location>
        <begin position="12"/>
        <end position="13"/>
    </location>
    <ligand>
        <name>NAD(+)</name>
        <dbReference type="ChEBI" id="CHEBI:57540"/>
    </ligand>
</feature>
<dbReference type="PANTHER" id="PTHR43148">
    <property type="entry name" value="GLYCERALDEHYDE-3-PHOSPHATE DEHYDROGENASE 2"/>
    <property type="match status" value="1"/>
</dbReference>
<feature type="binding site" evidence="4">
    <location>
        <position position="119"/>
    </location>
    <ligand>
        <name>NAD(+)</name>
        <dbReference type="ChEBI" id="CHEBI:57540"/>
    </ligand>
</feature>
<dbReference type="SUPFAM" id="SSF55347">
    <property type="entry name" value="Glyceraldehyde-3-phosphate dehydrogenase-like, C-terminal domain"/>
    <property type="match status" value="1"/>
</dbReference>
<organism evidence="8 9">
    <name type="scientific">Umboniibacter marinipuniceus</name>
    <dbReference type="NCBI Taxonomy" id="569599"/>
    <lineage>
        <taxon>Bacteria</taxon>
        <taxon>Pseudomonadati</taxon>
        <taxon>Pseudomonadota</taxon>
        <taxon>Gammaproteobacteria</taxon>
        <taxon>Cellvibrionales</taxon>
        <taxon>Cellvibrionaceae</taxon>
        <taxon>Umboniibacter</taxon>
    </lineage>
</organism>
<evidence type="ECO:0000256" key="6">
    <source>
        <dbReference type="RuleBase" id="RU000397"/>
    </source>
</evidence>
<dbReference type="Proteomes" id="UP000267187">
    <property type="component" value="Unassembled WGS sequence"/>
</dbReference>
<comment type="similarity">
    <text evidence="6">Belongs to the glyceraldehyde-3-phosphate dehydrogenase family.</text>
</comment>
<dbReference type="SUPFAM" id="SSF51735">
    <property type="entry name" value="NAD(P)-binding Rossmann-fold domains"/>
    <property type="match status" value="1"/>
</dbReference>
<dbReference type="OrthoDB" id="9803304at2"/>
<keyword evidence="9" id="KW-1185">Reference proteome</keyword>
<evidence type="ECO:0000256" key="1">
    <source>
        <dbReference type="ARBA" id="ARBA00011881"/>
    </source>
</evidence>
<dbReference type="Gene3D" id="3.40.50.720">
    <property type="entry name" value="NAD(P)-binding Rossmann-like Domain"/>
    <property type="match status" value="1"/>
</dbReference>
<keyword evidence="4" id="KW-0547">Nucleotide-binding</keyword>
<evidence type="ECO:0000256" key="5">
    <source>
        <dbReference type="PIRSR" id="PIRSR000149-4"/>
    </source>
</evidence>
<feature type="binding site" evidence="4">
    <location>
        <position position="313"/>
    </location>
    <ligand>
        <name>NAD(+)</name>
        <dbReference type="ChEBI" id="CHEBI:57540"/>
    </ligand>
</feature>
<comment type="subunit">
    <text evidence="1">Homotetramer.</text>
</comment>
<dbReference type="FunFam" id="3.40.50.720:FF:000001">
    <property type="entry name" value="Glyceraldehyde-3-phosphate dehydrogenase"/>
    <property type="match status" value="1"/>
</dbReference>
<comment type="caution">
    <text evidence="8">The sequence shown here is derived from an EMBL/GenBank/DDBJ whole genome shotgun (WGS) entry which is preliminary data.</text>
</comment>
<dbReference type="PIRSF" id="PIRSF000149">
    <property type="entry name" value="GAP_DH"/>
    <property type="match status" value="1"/>
</dbReference>
<name>A0A3M0AEX4_9GAMM</name>
<dbReference type="RefSeq" id="WP_121875585.1">
    <property type="nucleotide sequence ID" value="NZ_REFJ01000001.1"/>
</dbReference>
<evidence type="ECO:0000256" key="2">
    <source>
        <dbReference type="ARBA" id="ARBA00023002"/>
    </source>
</evidence>
<dbReference type="EMBL" id="REFJ01000001">
    <property type="protein sequence ID" value="RMA82239.1"/>
    <property type="molecule type" value="Genomic_DNA"/>
</dbReference>
<protein>
    <submittedName>
        <fullName evidence="8">Erythrose 4-phosphate dehydrogenase</fullName>
    </submittedName>
</protein>
<evidence type="ECO:0000256" key="3">
    <source>
        <dbReference type="PIRSR" id="PIRSR000149-1"/>
    </source>
</evidence>
<dbReference type="InterPro" id="IPR020831">
    <property type="entry name" value="GlycerAld/Erythrose_P_DH"/>
</dbReference>